<dbReference type="PROSITE" id="PS51186">
    <property type="entry name" value="GNAT"/>
    <property type="match status" value="1"/>
</dbReference>
<dbReference type="Gene3D" id="3.40.630.30">
    <property type="match status" value="1"/>
</dbReference>
<dbReference type="InterPro" id="IPR052729">
    <property type="entry name" value="Acyl/Acetyltrans_Enzymes"/>
</dbReference>
<dbReference type="Pfam" id="PF13508">
    <property type="entry name" value="Acetyltransf_7"/>
    <property type="match status" value="1"/>
</dbReference>
<gene>
    <name evidence="2" type="ORF">SBA_ch1_19040</name>
</gene>
<proteinExistence type="predicted"/>
<dbReference type="Gene3D" id="3.40.630.90">
    <property type="match status" value="1"/>
</dbReference>
<dbReference type="SUPFAM" id="SSF55729">
    <property type="entry name" value="Acyl-CoA N-acyltransferases (Nat)"/>
    <property type="match status" value="1"/>
</dbReference>
<protein>
    <submittedName>
        <fullName evidence="2">N-acetyltransferase</fullName>
    </submittedName>
</protein>
<accession>A0ABM7G4R6</accession>
<dbReference type="PANTHER" id="PTHR47237:SF2">
    <property type="entry name" value="BLL4206 PROTEIN"/>
    <property type="match status" value="1"/>
</dbReference>
<sequence length="273" mass="29228">MSDTDRDLDGALALSQAVRWPYRRDDWRVALDLGQGLLAEADGEIVASTFWWSYGDAFATCGIIIVSPAMQGRGLGRALMDTMLEATSDRTLLLNSTAEGHRLYKSFGFSDIGTVHQHQAQMPAARAPFPTGPVRRAQASDLPAIAKMDAHAFFGAERTRLIETFARIGTAAVIERNGVIDGFALCRPFGFGHAVGPVVAATAADARLLIGHFIAEKAGQFLRVDITGDSGLGDWLTTQGLPEVGNVTTMIRGQRPPIVGPGRIYALASQSFG</sequence>
<name>A0ABM7G4R6_9SPHN</name>
<dbReference type="Pfam" id="PF18014">
    <property type="entry name" value="Acetyltransf_18"/>
    <property type="match status" value="1"/>
</dbReference>
<feature type="domain" description="N-acetyltransferase" evidence="1">
    <location>
        <begin position="1"/>
        <end position="128"/>
    </location>
</feature>
<keyword evidence="3" id="KW-1185">Reference proteome</keyword>
<dbReference type="InterPro" id="IPR041496">
    <property type="entry name" value="YitH/HolE_GNAT"/>
</dbReference>
<organism evidence="2 3">
    <name type="scientific">Sphingomonas bisphenolicum</name>
    <dbReference type="NCBI Taxonomy" id="296544"/>
    <lineage>
        <taxon>Bacteria</taxon>
        <taxon>Pseudomonadati</taxon>
        <taxon>Pseudomonadota</taxon>
        <taxon>Alphaproteobacteria</taxon>
        <taxon>Sphingomonadales</taxon>
        <taxon>Sphingomonadaceae</taxon>
        <taxon>Sphingomonas</taxon>
    </lineage>
</organism>
<dbReference type="RefSeq" id="WP_261934239.1">
    <property type="nucleotide sequence ID" value="NZ_AP018817.1"/>
</dbReference>
<dbReference type="EMBL" id="AP018817">
    <property type="protein sequence ID" value="BBF69704.1"/>
    <property type="molecule type" value="Genomic_DNA"/>
</dbReference>
<dbReference type="Proteomes" id="UP001059971">
    <property type="component" value="Chromosome 1"/>
</dbReference>
<dbReference type="PANTHER" id="PTHR47237">
    <property type="entry name" value="SLL0310 PROTEIN"/>
    <property type="match status" value="1"/>
</dbReference>
<dbReference type="InterPro" id="IPR000182">
    <property type="entry name" value="GNAT_dom"/>
</dbReference>
<evidence type="ECO:0000313" key="3">
    <source>
        <dbReference type="Proteomes" id="UP001059971"/>
    </source>
</evidence>
<reference evidence="2" key="1">
    <citation type="submission" date="2018-07" db="EMBL/GenBank/DDBJ databases">
        <title>Complete genome sequence of Sphingomonas bisphenolicum strain AO1, a bisphenol A degradative bacterium isolated from Japanese farm field.</title>
        <authorList>
            <person name="Murakami M."/>
            <person name="Koh M."/>
            <person name="Koba S."/>
            <person name="Matsumura Y."/>
        </authorList>
    </citation>
    <scope>NUCLEOTIDE SEQUENCE</scope>
    <source>
        <strain evidence="2">AO1</strain>
    </source>
</reference>
<evidence type="ECO:0000259" key="1">
    <source>
        <dbReference type="PROSITE" id="PS51186"/>
    </source>
</evidence>
<dbReference type="CDD" id="cd04301">
    <property type="entry name" value="NAT_SF"/>
    <property type="match status" value="1"/>
</dbReference>
<evidence type="ECO:0000313" key="2">
    <source>
        <dbReference type="EMBL" id="BBF69704.1"/>
    </source>
</evidence>
<dbReference type="InterPro" id="IPR016181">
    <property type="entry name" value="Acyl_CoA_acyltransferase"/>
</dbReference>